<organism evidence="1">
    <name type="scientific">virus sp. ctx9V1</name>
    <dbReference type="NCBI Taxonomy" id="2828001"/>
    <lineage>
        <taxon>Viruses</taxon>
    </lineage>
</organism>
<proteinExistence type="predicted"/>
<protein>
    <submittedName>
        <fullName evidence="1">Uncharacterized protein</fullName>
    </submittedName>
</protein>
<name>A0A8S5RD39_9VIRU</name>
<dbReference type="EMBL" id="BK059093">
    <property type="protein sequence ID" value="DAE29304.1"/>
    <property type="molecule type" value="Genomic_DNA"/>
</dbReference>
<sequence length="35" mass="3952">MVLSLTHSLKLMVGVLMQTRNLSQSRTSWSISKMS</sequence>
<evidence type="ECO:0000313" key="1">
    <source>
        <dbReference type="EMBL" id="DAE29304.1"/>
    </source>
</evidence>
<reference evidence="1" key="1">
    <citation type="journal article" date="2021" name="Proc. Natl. Acad. Sci. U.S.A.">
        <title>A Catalog of Tens of Thousands of Viruses from Human Metagenomes Reveals Hidden Associations with Chronic Diseases.</title>
        <authorList>
            <person name="Tisza M.J."/>
            <person name="Buck C.B."/>
        </authorList>
    </citation>
    <scope>NUCLEOTIDE SEQUENCE</scope>
    <source>
        <strain evidence="1">Ctx9V1</strain>
    </source>
</reference>
<accession>A0A8S5RD39</accession>